<proteinExistence type="predicted"/>
<evidence type="ECO:0000313" key="1">
    <source>
        <dbReference type="EMBL" id="OAD21421.1"/>
    </source>
</evidence>
<accession>A0A176S034</accession>
<sequence>MKILTIQPKRAWLILTYFKCNCVAVPTLMPWKIYKPPLSWIHNNTFYMTSEDIPLKSYWVQGEWGVPFFAKIKIA</sequence>
<comment type="caution">
    <text evidence="1">The sequence shown here is derived from an EMBL/GenBank/DDBJ whole genome shotgun (WGS) entry which is preliminary data.</text>
</comment>
<keyword evidence="2" id="KW-1185">Reference proteome</keyword>
<dbReference type="Proteomes" id="UP000076962">
    <property type="component" value="Unassembled WGS sequence"/>
</dbReference>
<name>A0A176S034_9GAMM</name>
<organism evidence="1 2">
    <name type="scientific">Candidatus Thiomargarita nelsonii</name>
    <dbReference type="NCBI Taxonomy" id="1003181"/>
    <lineage>
        <taxon>Bacteria</taxon>
        <taxon>Pseudomonadati</taxon>
        <taxon>Pseudomonadota</taxon>
        <taxon>Gammaproteobacteria</taxon>
        <taxon>Thiotrichales</taxon>
        <taxon>Thiotrichaceae</taxon>
        <taxon>Thiomargarita</taxon>
    </lineage>
</organism>
<evidence type="ECO:0000313" key="2">
    <source>
        <dbReference type="Proteomes" id="UP000076962"/>
    </source>
</evidence>
<gene>
    <name evidence="1" type="ORF">THIOM_002811</name>
</gene>
<reference evidence="1 2" key="1">
    <citation type="submission" date="2016-05" db="EMBL/GenBank/DDBJ databases">
        <title>Single-cell genome of chain-forming Candidatus Thiomargarita nelsonii and comparison to other large sulfur-oxidizing bacteria.</title>
        <authorList>
            <person name="Winkel M."/>
            <person name="Salman V."/>
            <person name="Woyke T."/>
            <person name="Schulz-Vogt H."/>
            <person name="Richter M."/>
            <person name="Flood B."/>
            <person name="Bailey J."/>
            <person name="Amann R."/>
            <person name="Mussmann M."/>
        </authorList>
    </citation>
    <scope>NUCLEOTIDE SEQUENCE [LARGE SCALE GENOMIC DNA]</scope>
    <source>
        <strain evidence="1 2">THI036</strain>
    </source>
</reference>
<dbReference type="AlphaFoldDB" id="A0A176S034"/>
<protein>
    <submittedName>
        <fullName evidence="1">Uncharacterized protein</fullName>
    </submittedName>
</protein>
<dbReference type="EMBL" id="LUTY01001645">
    <property type="protein sequence ID" value="OAD21421.1"/>
    <property type="molecule type" value="Genomic_DNA"/>
</dbReference>